<feature type="transmembrane region" description="Helical" evidence="5">
    <location>
        <begin position="177"/>
        <end position="200"/>
    </location>
</feature>
<feature type="transmembrane region" description="Helical" evidence="5">
    <location>
        <begin position="409"/>
        <end position="427"/>
    </location>
</feature>
<accession>A0A9P6N960</accession>
<proteinExistence type="predicted"/>
<dbReference type="Proteomes" id="UP000886653">
    <property type="component" value="Unassembled WGS sequence"/>
</dbReference>
<name>A0A9P6N960_9BASI</name>
<evidence type="ECO:0000313" key="8">
    <source>
        <dbReference type="Proteomes" id="UP000886653"/>
    </source>
</evidence>
<evidence type="ECO:0000256" key="4">
    <source>
        <dbReference type="ARBA" id="ARBA00023136"/>
    </source>
</evidence>
<gene>
    <name evidence="7" type="ORF">CROQUDRAFT_70118</name>
</gene>
<dbReference type="InterPro" id="IPR036513">
    <property type="entry name" value="STAS_dom_sf"/>
</dbReference>
<dbReference type="EMBL" id="MU167569">
    <property type="protein sequence ID" value="KAG0139531.1"/>
    <property type="molecule type" value="Genomic_DNA"/>
</dbReference>
<organism evidence="7 8">
    <name type="scientific">Cronartium quercuum f. sp. fusiforme G11</name>
    <dbReference type="NCBI Taxonomy" id="708437"/>
    <lineage>
        <taxon>Eukaryota</taxon>
        <taxon>Fungi</taxon>
        <taxon>Dikarya</taxon>
        <taxon>Basidiomycota</taxon>
        <taxon>Pucciniomycotina</taxon>
        <taxon>Pucciniomycetes</taxon>
        <taxon>Pucciniales</taxon>
        <taxon>Coleosporiaceae</taxon>
        <taxon>Cronartium</taxon>
    </lineage>
</organism>
<keyword evidence="2 5" id="KW-0812">Transmembrane</keyword>
<dbReference type="CDD" id="cd07042">
    <property type="entry name" value="STAS_SulP_like_sulfate_transporter"/>
    <property type="match status" value="1"/>
</dbReference>
<dbReference type="PANTHER" id="PTHR11814">
    <property type="entry name" value="SULFATE TRANSPORTER"/>
    <property type="match status" value="1"/>
</dbReference>
<dbReference type="Pfam" id="PF01740">
    <property type="entry name" value="STAS"/>
    <property type="match status" value="1"/>
</dbReference>
<keyword evidence="8" id="KW-1185">Reference proteome</keyword>
<dbReference type="InterPro" id="IPR011547">
    <property type="entry name" value="SLC26A/SulP_dom"/>
</dbReference>
<feature type="transmembrane region" description="Helical" evidence="5">
    <location>
        <begin position="386"/>
        <end position="403"/>
    </location>
</feature>
<evidence type="ECO:0000256" key="5">
    <source>
        <dbReference type="SAM" id="Phobius"/>
    </source>
</evidence>
<feature type="transmembrane region" description="Helical" evidence="5">
    <location>
        <begin position="348"/>
        <end position="365"/>
    </location>
</feature>
<feature type="transmembrane region" description="Helical" evidence="5">
    <location>
        <begin position="44"/>
        <end position="64"/>
    </location>
</feature>
<keyword evidence="4 5" id="KW-0472">Membrane</keyword>
<feature type="domain" description="STAS" evidence="6">
    <location>
        <begin position="509"/>
        <end position="635"/>
    </location>
</feature>
<dbReference type="InterPro" id="IPR002645">
    <property type="entry name" value="STAS_dom"/>
</dbReference>
<dbReference type="Pfam" id="PF00916">
    <property type="entry name" value="Sulfate_transp"/>
    <property type="match status" value="1"/>
</dbReference>
<evidence type="ECO:0000259" key="6">
    <source>
        <dbReference type="PROSITE" id="PS50801"/>
    </source>
</evidence>
<keyword evidence="3 5" id="KW-1133">Transmembrane helix</keyword>
<dbReference type="AlphaFoldDB" id="A0A9P6N960"/>
<dbReference type="GO" id="GO:0055085">
    <property type="term" value="P:transmembrane transport"/>
    <property type="evidence" value="ECO:0007669"/>
    <property type="project" value="InterPro"/>
</dbReference>
<dbReference type="OrthoDB" id="427213at2759"/>
<dbReference type="InterPro" id="IPR001902">
    <property type="entry name" value="SLC26A/SulP_fam"/>
</dbReference>
<feature type="transmembrane region" description="Helical" evidence="5">
    <location>
        <begin position="143"/>
        <end position="165"/>
    </location>
</feature>
<evidence type="ECO:0000256" key="1">
    <source>
        <dbReference type="ARBA" id="ARBA00004141"/>
    </source>
</evidence>
<comment type="caution">
    <text evidence="7">The sequence shown here is derived from an EMBL/GenBank/DDBJ whole genome shotgun (WGS) entry which is preliminary data.</text>
</comment>
<protein>
    <recommendedName>
        <fullName evidence="6">STAS domain-containing protein</fullName>
    </recommendedName>
</protein>
<evidence type="ECO:0000256" key="2">
    <source>
        <dbReference type="ARBA" id="ARBA00022692"/>
    </source>
</evidence>
<evidence type="ECO:0000313" key="7">
    <source>
        <dbReference type="EMBL" id="KAG0139531.1"/>
    </source>
</evidence>
<dbReference type="PROSITE" id="PS50801">
    <property type="entry name" value="STAS"/>
    <property type="match status" value="1"/>
</dbReference>
<dbReference type="SUPFAM" id="SSF52091">
    <property type="entry name" value="SpoIIaa-like"/>
    <property type="match status" value="1"/>
</dbReference>
<feature type="transmembrane region" description="Helical" evidence="5">
    <location>
        <begin position="76"/>
        <end position="96"/>
    </location>
</feature>
<dbReference type="Gene3D" id="3.30.750.24">
    <property type="entry name" value="STAS domain"/>
    <property type="match status" value="1"/>
</dbReference>
<evidence type="ECO:0000256" key="3">
    <source>
        <dbReference type="ARBA" id="ARBA00022989"/>
    </source>
</evidence>
<reference evidence="7" key="1">
    <citation type="submission" date="2013-11" db="EMBL/GenBank/DDBJ databases">
        <title>Genome sequence of the fusiform rust pathogen reveals effectors for host alternation and coevolution with pine.</title>
        <authorList>
            <consortium name="DOE Joint Genome Institute"/>
            <person name="Smith K."/>
            <person name="Pendleton A."/>
            <person name="Kubisiak T."/>
            <person name="Anderson C."/>
            <person name="Salamov A."/>
            <person name="Aerts A."/>
            <person name="Riley R."/>
            <person name="Clum A."/>
            <person name="Lindquist E."/>
            <person name="Ence D."/>
            <person name="Campbell M."/>
            <person name="Kronenberg Z."/>
            <person name="Feau N."/>
            <person name="Dhillon B."/>
            <person name="Hamelin R."/>
            <person name="Burleigh J."/>
            <person name="Smith J."/>
            <person name="Yandell M."/>
            <person name="Nelson C."/>
            <person name="Grigoriev I."/>
            <person name="Davis J."/>
        </authorList>
    </citation>
    <scope>NUCLEOTIDE SEQUENCE</scope>
    <source>
        <strain evidence="7">G11</strain>
    </source>
</reference>
<sequence length="660" mass="73365">MDRTPLLSRQSYGSTRSTSIQTTIEIIYARIRYYVPSLDWIPQYSSSAFFHDLIAGITLACLLIPQSIGFATQLAGVPSINGLFSAAIPAIIYPFFCTGRHVSVGPEAPLSLLVAQLVNQLIQTHSSKEPLSDIDSIKFTRTIATLLTFQTGLITFAFGFFRLGFLDALLSKALMRGFVTANAVVISIEQLGSMLSISPLNDSDAHAVDKLTWIYNHLNSTHSLTATISLTSLITLLTLKTFKSTTFCHQKFPFTKFIPEILLVVCFTTLLTKIFEWQNQGVETVGGHDHLTNGIKLVVPWKGLNRKLLKDTFGTSLTICICGFVDSIVAAKSEAAKFHYPVSPNRELVALGISNIFNSFVLGNIPAFGSITRSRLNAASGARTQLASIITGFTILIATYVLLDCLTYLPKAVLAAVITTMVFHFFAQLPPDVIFFWKLRGWTELSLMAFTFLITLMFDTRTGIILSSGVSLVLTVKDATAIRVRILGRHPETREWEPIDPLTRVEGIADDEEEEIPGVLIVRIRESLSFANVGGLKEQLRRLEMFGYRKRHPSQARERDHIIMLVFHLGDVEHFDSSALQIFRDLLLEYQSRDVAVWICHVNPTRLELLRLAGIVEVIGIDRVLPTVNDVLRKAQRLKIISAAGSQVDVSVLRDESLDY</sequence>
<comment type="subcellular location">
    <subcellularLocation>
        <location evidence="1">Membrane</location>
        <topology evidence="1">Multi-pass membrane protein</topology>
    </subcellularLocation>
</comment>
<feature type="transmembrane region" description="Helical" evidence="5">
    <location>
        <begin position="220"/>
        <end position="242"/>
    </location>
</feature>
<dbReference type="GO" id="GO:0016020">
    <property type="term" value="C:membrane"/>
    <property type="evidence" value="ECO:0007669"/>
    <property type="project" value="UniProtKB-SubCell"/>
</dbReference>